<protein>
    <recommendedName>
        <fullName evidence="1">N-acetyltransferase domain-containing protein</fullName>
    </recommendedName>
</protein>
<evidence type="ECO:0000313" key="3">
    <source>
        <dbReference type="Proteomes" id="UP000272908"/>
    </source>
</evidence>
<dbReference type="PROSITE" id="PS51186">
    <property type="entry name" value="GNAT"/>
    <property type="match status" value="1"/>
</dbReference>
<dbReference type="GO" id="GO:0016747">
    <property type="term" value="F:acyltransferase activity, transferring groups other than amino-acyl groups"/>
    <property type="evidence" value="ECO:0007669"/>
    <property type="project" value="InterPro"/>
</dbReference>
<evidence type="ECO:0000259" key="1">
    <source>
        <dbReference type="PROSITE" id="PS51186"/>
    </source>
</evidence>
<accession>A0A3B0M732</accession>
<evidence type="ECO:0000313" key="2">
    <source>
        <dbReference type="EMBL" id="SUZ31732.1"/>
    </source>
</evidence>
<sequence length="94" mass="9954">MAEADAIRACGRAAFARYVPRMGQDPAPMHADIAAHIGLNEVSVALDPAGNVLGYAICRAEGAEMHLDTVAVWPDHAGRGLGKRLIAHVEELAR</sequence>
<gene>
    <name evidence="2" type="ORF">ROE7235_01482</name>
</gene>
<reference evidence="3" key="1">
    <citation type="submission" date="2018-08" db="EMBL/GenBank/DDBJ databases">
        <authorList>
            <person name="Rodrigo-Torres L."/>
            <person name="Arahal R. D."/>
            <person name="Lucena T."/>
        </authorList>
    </citation>
    <scope>NUCLEOTIDE SEQUENCE [LARGE SCALE GENOMIC DNA]</scope>
    <source>
        <strain evidence="3">CECT 7235</strain>
    </source>
</reference>
<dbReference type="Proteomes" id="UP000272908">
    <property type="component" value="Unassembled WGS sequence"/>
</dbReference>
<dbReference type="Pfam" id="PF00583">
    <property type="entry name" value="Acetyltransf_1"/>
    <property type="match status" value="1"/>
</dbReference>
<dbReference type="InterPro" id="IPR016181">
    <property type="entry name" value="Acyl_CoA_acyltransferase"/>
</dbReference>
<dbReference type="Gene3D" id="3.40.630.30">
    <property type="match status" value="1"/>
</dbReference>
<keyword evidence="3" id="KW-1185">Reference proteome</keyword>
<feature type="domain" description="N-acetyltransferase" evidence="1">
    <location>
        <begin position="1"/>
        <end position="94"/>
    </location>
</feature>
<dbReference type="EMBL" id="UIHC01000011">
    <property type="protein sequence ID" value="SUZ31732.1"/>
    <property type="molecule type" value="Genomic_DNA"/>
</dbReference>
<dbReference type="InterPro" id="IPR000182">
    <property type="entry name" value="GNAT_dom"/>
</dbReference>
<dbReference type="AlphaFoldDB" id="A0A3B0M732"/>
<dbReference type="SUPFAM" id="SSF55729">
    <property type="entry name" value="Acyl-CoA N-acyltransferases (Nat)"/>
    <property type="match status" value="1"/>
</dbReference>
<dbReference type="CDD" id="cd04301">
    <property type="entry name" value="NAT_SF"/>
    <property type="match status" value="1"/>
</dbReference>
<proteinExistence type="predicted"/>
<organism evidence="2 3">
    <name type="scientific">Roseinatronobacter ekhonensis</name>
    <dbReference type="NCBI Taxonomy" id="254356"/>
    <lineage>
        <taxon>Bacteria</taxon>
        <taxon>Pseudomonadati</taxon>
        <taxon>Pseudomonadota</taxon>
        <taxon>Alphaproteobacteria</taxon>
        <taxon>Rhodobacterales</taxon>
        <taxon>Paracoccaceae</taxon>
        <taxon>Roseinatronobacter</taxon>
    </lineage>
</organism>
<name>A0A3B0M732_9RHOB</name>